<accession>A0ABV6N9W6</accession>
<keyword evidence="2" id="KW-1185">Reference proteome</keyword>
<name>A0ABV6N9W6_9BACI</name>
<organism evidence="1 2">
    <name type="scientific">Halalkalibacter alkalisediminis</name>
    <dbReference type="NCBI Taxonomy" id="935616"/>
    <lineage>
        <taxon>Bacteria</taxon>
        <taxon>Bacillati</taxon>
        <taxon>Bacillota</taxon>
        <taxon>Bacilli</taxon>
        <taxon>Bacillales</taxon>
        <taxon>Bacillaceae</taxon>
        <taxon>Halalkalibacter</taxon>
    </lineage>
</organism>
<reference evidence="1 2" key="1">
    <citation type="submission" date="2024-09" db="EMBL/GenBank/DDBJ databases">
        <authorList>
            <person name="Sun Q."/>
            <person name="Mori K."/>
        </authorList>
    </citation>
    <scope>NUCLEOTIDE SEQUENCE [LARGE SCALE GENOMIC DNA]</scope>
    <source>
        <strain evidence="1 2">NCAIM B.02301</strain>
    </source>
</reference>
<protein>
    <submittedName>
        <fullName evidence="1">Uncharacterized protein</fullName>
    </submittedName>
</protein>
<dbReference type="Proteomes" id="UP001589833">
    <property type="component" value="Unassembled WGS sequence"/>
</dbReference>
<sequence length="64" mass="7258">MDTAMQEQIRSTDKTDFINVETFQAYKNEGQLLPPNTVAEVIIRLLTARNFPDGKVVNVGDYLK</sequence>
<dbReference type="EMBL" id="JBHLTR010000001">
    <property type="protein sequence ID" value="MFC0557501.1"/>
    <property type="molecule type" value="Genomic_DNA"/>
</dbReference>
<comment type="caution">
    <text evidence="1">The sequence shown here is derived from an EMBL/GenBank/DDBJ whole genome shotgun (WGS) entry which is preliminary data.</text>
</comment>
<proteinExistence type="predicted"/>
<evidence type="ECO:0000313" key="2">
    <source>
        <dbReference type="Proteomes" id="UP001589833"/>
    </source>
</evidence>
<gene>
    <name evidence="1" type="ORF">ACFFH4_00345</name>
</gene>
<evidence type="ECO:0000313" key="1">
    <source>
        <dbReference type="EMBL" id="MFC0557501.1"/>
    </source>
</evidence>